<feature type="region of interest" description="Disordered" evidence="1">
    <location>
        <begin position="107"/>
        <end position="135"/>
    </location>
</feature>
<sequence>MASTTSASTPRSTPPSMPSPCRSPVVGPRPSRRVPRLSLVPTSLSFTEDVENELGKLMTSGSPRSATRFRVTTDNHPDSLPPSPRRPARALQESGNTMMAPVWEELDEGSEDEGVQHGTTVKEQERRHEAGEELVSPRVFNSSSQTIGYTPGSPLRPAHSLKEMGGLLDESITEEDEEDIADDAEFHLDYSEIAREKRPGLVQERGRHICSQKGHFAGRPVVEQDGSHNIVQEGTFGIGQEDCKVGAGHQNKEKRPDPPRLPMGMRWLETRYADRRGSSILPVDNDGESSPTHKLRMRGMLLRMRDDIPAASGGPPALNHAFTVSKEQGSSAKAKAVRGGPTLEHPIVKAATELTKAVPRADAPTALEPLRSASWRQLHSAETDS</sequence>
<dbReference type="GeneID" id="36330835"/>
<dbReference type="EMBL" id="KZ110599">
    <property type="protein sequence ID" value="OSX61330.1"/>
    <property type="molecule type" value="Genomic_DNA"/>
</dbReference>
<gene>
    <name evidence="2" type="ORF">POSPLADRAFT_1146134</name>
</gene>
<feature type="compositionally biased region" description="Low complexity" evidence="1">
    <location>
        <begin position="19"/>
        <end position="29"/>
    </location>
</feature>
<name>A0A1X6MYK2_9APHY</name>
<organism evidence="2 3">
    <name type="scientific">Postia placenta MAD-698-R-SB12</name>
    <dbReference type="NCBI Taxonomy" id="670580"/>
    <lineage>
        <taxon>Eukaryota</taxon>
        <taxon>Fungi</taxon>
        <taxon>Dikarya</taxon>
        <taxon>Basidiomycota</taxon>
        <taxon>Agaricomycotina</taxon>
        <taxon>Agaricomycetes</taxon>
        <taxon>Polyporales</taxon>
        <taxon>Adustoporiaceae</taxon>
        <taxon>Rhodonia</taxon>
    </lineage>
</organism>
<evidence type="ECO:0000313" key="2">
    <source>
        <dbReference type="EMBL" id="OSX61330.1"/>
    </source>
</evidence>
<feature type="region of interest" description="Disordered" evidence="1">
    <location>
        <begin position="1"/>
        <end position="94"/>
    </location>
</feature>
<proteinExistence type="predicted"/>
<evidence type="ECO:0000256" key="1">
    <source>
        <dbReference type="SAM" id="MobiDB-lite"/>
    </source>
</evidence>
<dbReference type="OrthoDB" id="10328359at2759"/>
<evidence type="ECO:0000313" key="3">
    <source>
        <dbReference type="Proteomes" id="UP000194127"/>
    </source>
</evidence>
<dbReference type="RefSeq" id="XP_024338124.1">
    <property type="nucleotide sequence ID" value="XM_024485886.1"/>
</dbReference>
<feature type="compositionally biased region" description="Polar residues" evidence="1">
    <location>
        <begin position="59"/>
        <end position="70"/>
    </location>
</feature>
<dbReference type="Proteomes" id="UP000194127">
    <property type="component" value="Unassembled WGS sequence"/>
</dbReference>
<feature type="compositionally biased region" description="Low complexity" evidence="1">
    <location>
        <begin position="1"/>
        <end position="11"/>
    </location>
</feature>
<feature type="compositionally biased region" description="Basic and acidic residues" evidence="1">
    <location>
        <begin position="120"/>
        <end position="131"/>
    </location>
</feature>
<accession>A0A1X6MYK2</accession>
<keyword evidence="3" id="KW-1185">Reference proteome</keyword>
<protein>
    <submittedName>
        <fullName evidence="2">Uncharacterized protein</fullName>
    </submittedName>
</protein>
<reference evidence="2 3" key="1">
    <citation type="submission" date="2017-04" db="EMBL/GenBank/DDBJ databases">
        <title>Genome Sequence of the Model Brown-Rot Fungus Postia placenta SB12.</title>
        <authorList>
            <consortium name="DOE Joint Genome Institute"/>
            <person name="Gaskell J."/>
            <person name="Kersten P."/>
            <person name="Larrondo L.F."/>
            <person name="Canessa P."/>
            <person name="Martinez D."/>
            <person name="Hibbett D."/>
            <person name="Schmoll M."/>
            <person name="Kubicek C.P."/>
            <person name="Martinez A.T."/>
            <person name="Yadav J."/>
            <person name="Master E."/>
            <person name="Magnuson J.K."/>
            <person name="James T."/>
            <person name="Yaver D."/>
            <person name="Berka R."/>
            <person name="Labutti K."/>
            <person name="Lipzen A."/>
            <person name="Aerts A."/>
            <person name="Barry K."/>
            <person name="Henrissat B."/>
            <person name="Blanchette R."/>
            <person name="Grigoriev I."/>
            <person name="Cullen D."/>
        </authorList>
    </citation>
    <scope>NUCLEOTIDE SEQUENCE [LARGE SCALE GENOMIC DNA]</scope>
    <source>
        <strain evidence="2 3">MAD-698-R-SB12</strain>
    </source>
</reference>
<dbReference type="AlphaFoldDB" id="A0A1X6MYK2"/>